<dbReference type="InterPro" id="IPR011060">
    <property type="entry name" value="RibuloseP-bd_barrel"/>
</dbReference>
<dbReference type="SUPFAM" id="SSF51366">
    <property type="entry name" value="Ribulose-phoshate binding barrel"/>
    <property type="match status" value="1"/>
</dbReference>
<sequence length="222" mass="24197">MTSVRFAAVIGAKPCQTESEVRKLEMAGIDMLHVEVMDGHFVPNLGGGPDFVGALRATTELPIEVHLRIEQPDRYARAFIEAGADIVTVHLEARHDVRKTIELIRSMGCRCGLALNPLTLLEKALKHLPSIHYLLCLTSNPGPRQPLLPGTLQKVAQAKECRKEGNFTYQIAVEGGVTQESLASVVLHGADRVVLESRLLHRGEDDLLRELRAAAGEANMGG</sequence>
<dbReference type="Proteomes" id="UP000334923">
    <property type="component" value="Unassembled WGS sequence"/>
</dbReference>
<dbReference type="GO" id="GO:0004750">
    <property type="term" value="F:D-ribulose-phosphate 3-epimerase activity"/>
    <property type="evidence" value="ECO:0007669"/>
    <property type="project" value="UniProtKB-EC"/>
</dbReference>
<evidence type="ECO:0000256" key="2">
    <source>
        <dbReference type="ARBA" id="ARBA00023235"/>
    </source>
</evidence>
<evidence type="ECO:0000313" key="4">
    <source>
        <dbReference type="Proteomes" id="UP000334923"/>
    </source>
</evidence>
<dbReference type="GO" id="GO:0005975">
    <property type="term" value="P:carbohydrate metabolic process"/>
    <property type="evidence" value="ECO:0007669"/>
    <property type="project" value="InterPro"/>
</dbReference>
<dbReference type="EMBL" id="CABFVA020000007">
    <property type="protein sequence ID" value="VVM04618.1"/>
    <property type="molecule type" value="Genomic_DNA"/>
</dbReference>
<accession>A0A5E6M5M5</accession>
<dbReference type="PANTHER" id="PTHR11749">
    <property type="entry name" value="RIBULOSE-5-PHOSPHATE-3-EPIMERASE"/>
    <property type="match status" value="1"/>
</dbReference>
<evidence type="ECO:0000256" key="1">
    <source>
        <dbReference type="ARBA" id="ARBA00022723"/>
    </source>
</evidence>
<reference evidence="3 4" key="1">
    <citation type="submission" date="2019-09" db="EMBL/GenBank/DDBJ databases">
        <authorList>
            <person name="Cremers G."/>
        </authorList>
    </citation>
    <scope>NUCLEOTIDE SEQUENCE [LARGE SCALE GENOMIC DNA]</scope>
    <source>
        <strain evidence="3">4A</strain>
    </source>
</reference>
<dbReference type="InterPro" id="IPR000056">
    <property type="entry name" value="Ribul_P_3_epim-like"/>
</dbReference>
<proteinExistence type="predicted"/>
<keyword evidence="2 3" id="KW-0413">Isomerase</keyword>
<dbReference type="EC" id="5.1.3.1" evidence="3"/>
<dbReference type="AlphaFoldDB" id="A0A5E6M5M5"/>
<dbReference type="InterPro" id="IPR013785">
    <property type="entry name" value="Aldolase_TIM"/>
</dbReference>
<dbReference type="CDD" id="cd00429">
    <property type="entry name" value="RPE"/>
    <property type="match status" value="1"/>
</dbReference>
<gene>
    <name evidence="3" type="primary">rpe</name>
    <name evidence="3" type="synonym">RPE</name>
    <name evidence="3" type="ORF">MAMT_00190</name>
</gene>
<dbReference type="Pfam" id="PF00834">
    <property type="entry name" value="Ribul_P_3_epim"/>
    <property type="match status" value="1"/>
</dbReference>
<protein>
    <submittedName>
        <fullName evidence="3">Ribulose-phosphate 3-epimerase</fullName>
        <ecNumber evidence="3">5.1.3.1</ecNumber>
    </submittedName>
</protein>
<evidence type="ECO:0000313" key="3">
    <source>
        <dbReference type="EMBL" id="VVM04618.1"/>
    </source>
</evidence>
<name>A0A5E6M5M5_9BACT</name>
<organism evidence="3 4">
    <name type="scientific">Methylacidimicrobium tartarophylax</name>
    <dbReference type="NCBI Taxonomy" id="1041768"/>
    <lineage>
        <taxon>Bacteria</taxon>
        <taxon>Pseudomonadati</taxon>
        <taxon>Verrucomicrobiota</taxon>
        <taxon>Methylacidimicrobium</taxon>
    </lineage>
</organism>
<keyword evidence="1" id="KW-0479">Metal-binding</keyword>
<dbReference type="GO" id="GO:0046872">
    <property type="term" value="F:metal ion binding"/>
    <property type="evidence" value="ECO:0007669"/>
    <property type="project" value="UniProtKB-KW"/>
</dbReference>
<dbReference type="RefSeq" id="WP_246186447.1">
    <property type="nucleotide sequence ID" value="NZ_CABFVA020000007.1"/>
</dbReference>
<dbReference type="Gene3D" id="3.20.20.70">
    <property type="entry name" value="Aldolase class I"/>
    <property type="match status" value="1"/>
</dbReference>
<keyword evidence="4" id="KW-1185">Reference proteome</keyword>